<dbReference type="Proteomes" id="UP000035352">
    <property type="component" value="Chromosome"/>
</dbReference>
<dbReference type="InterPro" id="IPR001969">
    <property type="entry name" value="Aspartic_peptidase_AS"/>
</dbReference>
<dbReference type="CDD" id="cd05483">
    <property type="entry name" value="retropepsin_like_bacteria"/>
    <property type="match status" value="1"/>
</dbReference>
<dbReference type="PROSITE" id="PS00141">
    <property type="entry name" value="ASP_PROTEASE"/>
    <property type="match status" value="1"/>
</dbReference>
<evidence type="ECO:0000256" key="1">
    <source>
        <dbReference type="ARBA" id="ARBA00022801"/>
    </source>
</evidence>
<reference evidence="3 4" key="1">
    <citation type="submission" date="2015-05" db="EMBL/GenBank/DDBJ databases">
        <authorList>
            <person name="Tang B."/>
            <person name="Yu Y."/>
        </authorList>
    </citation>
    <scope>NUCLEOTIDE SEQUENCE [LARGE SCALE GENOMIC DNA]</scope>
    <source>
        <strain evidence="3 4">DSM 7029</strain>
    </source>
</reference>
<dbReference type="Gene3D" id="2.40.70.10">
    <property type="entry name" value="Acid Proteases"/>
    <property type="match status" value="1"/>
</dbReference>
<keyword evidence="4" id="KW-1185">Reference proteome</keyword>
<dbReference type="Pfam" id="PF13975">
    <property type="entry name" value="gag-asp_proteas"/>
    <property type="match status" value="1"/>
</dbReference>
<dbReference type="STRING" id="413882.AAW51_5087"/>
<dbReference type="OrthoDB" id="185963at2"/>
<dbReference type="InterPro" id="IPR034122">
    <property type="entry name" value="Retropepsin-like_bacterial"/>
</dbReference>
<organism evidence="3 4">
    <name type="scientific">Caldimonas brevitalea</name>
    <dbReference type="NCBI Taxonomy" id="413882"/>
    <lineage>
        <taxon>Bacteria</taxon>
        <taxon>Pseudomonadati</taxon>
        <taxon>Pseudomonadota</taxon>
        <taxon>Betaproteobacteria</taxon>
        <taxon>Burkholderiales</taxon>
        <taxon>Sphaerotilaceae</taxon>
        <taxon>Caldimonas</taxon>
    </lineage>
</organism>
<keyword evidence="3" id="KW-0645">Protease</keyword>
<protein>
    <submittedName>
        <fullName evidence="3">Aspartyl protease family protein</fullName>
    </submittedName>
</protein>
<dbReference type="EMBL" id="CP011371">
    <property type="protein sequence ID" value="AKJ31778.1"/>
    <property type="molecule type" value="Genomic_DNA"/>
</dbReference>
<dbReference type="NCBIfam" id="TIGR02281">
    <property type="entry name" value="clan_AA_DTGA"/>
    <property type="match status" value="1"/>
</dbReference>
<evidence type="ECO:0000313" key="3">
    <source>
        <dbReference type="EMBL" id="AKJ31778.1"/>
    </source>
</evidence>
<dbReference type="InterPro" id="IPR001995">
    <property type="entry name" value="Peptidase_A2_cat"/>
</dbReference>
<dbReference type="GO" id="GO:0006508">
    <property type="term" value="P:proteolysis"/>
    <property type="evidence" value="ECO:0007669"/>
    <property type="project" value="UniProtKB-KW"/>
</dbReference>
<evidence type="ECO:0000259" key="2">
    <source>
        <dbReference type="PROSITE" id="PS50175"/>
    </source>
</evidence>
<dbReference type="RefSeq" id="WP_053013900.1">
    <property type="nucleotide sequence ID" value="NZ_CP011371.1"/>
</dbReference>
<dbReference type="AlphaFoldDB" id="A0A0G3BUX0"/>
<dbReference type="PROSITE" id="PS50175">
    <property type="entry name" value="ASP_PROT_RETROV"/>
    <property type="match status" value="1"/>
</dbReference>
<feature type="domain" description="Peptidase A2" evidence="2">
    <location>
        <begin position="65"/>
        <end position="140"/>
    </location>
</feature>
<gene>
    <name evidence="3" type="ORF">AAW51_5087</name>
</gene>
<dbReference type="InterPro" id="IPR021109">
    <property type="entry name" value="Peptidase_aspartic_dom_sf"/>
</dbReference>
<dbReference type="KEGG" id="pbh:AAW51_5087"/>
<dbReference type="InterPro" id="IPR011969">
    <property type="entry name" value="Clan_AA_Asp_peptidase_C"/>
</dbReference>
<dbReference type="GO" id="GO:0004190">
    <property type="term" value="F:aspartic-type endopeptidase activity"/>
    <property type="evidence" value="ECO:0007669"/>
    <property type="project" value="InterPro"/>
</dbReference>
<keyword evidence="1" id="KW-0378">Hydrolase</keyword>
<sequence length="160" mass="17353">MSEFPRTLKIITVWAVVGLALFLGFRAIEAQQQRLRFEASGDVITLHRGPDGHYRWPGRINGVPVDFLVDTGATRTALPEWVARKARLDTDGKVTSSTAGGVVTGSRARADLVLEGGVKASSLRVVVLPQLDDALLGMDVLGRLKIGQHRDQLTIDLRGS</sequence>
<name>A0A0G3BUX0_9BURK</name>
<evidence type="ECO:0000313" key="4">
    <source>
        <dbReference type="Proteomes" id="UP000035352"/>
    </source>
</evidence>
<dbReference type="SUPFAM" id="SSF50630">
    <property type="entry name" value="Acid proteases"/>
    <property type="match status" value="1"/>
</dbReference>
<accession>A0A0G3BUX0</accession>
<proteinExistence type="predicted"/>